<dbReference type="EMBL" id="JAUSUT010000001">
    <property type="protein sequence ID" value="MDQ0378583.1"/>
    <property type="molecule type" value="Genomic_DNA"/>
</dbReference>
<name>A0ABU0ETI5_9PSEU</name>
<keyword evidence="3" id="KW-1185">Reference proteome</keyword>
<evidence type="ECO:0000313" key="2">
    <source>
        <dbReference type="EMBL" id="MDQ0378583.1"/>
    </source>
</evidence>
<sequence>MGGEPERLTPEQRRAALVMAVAGTVAVVGFVVAGVLMGKAWMGLGAALAVSAGTVVSWIRYGGSRPGKGRSGG</sequence>
<feature type="transmembrane region" description="Helical" evidence="1">
    <location>
        <begin position="15"/>
        <end position="35"/>
    </location>
</feature>
<reference evidence="2 3" key="1">
    <citation type="submission" date="2023-07" db="EMBL/GenBank/DDBJ databases">
        <title>Sequencing the genomes of 1000 actinobacteria strains.</title>
        <authorList>
            <person name="Klenk H.-P."/>
        </authorList>
    </citation>
    <scope>NUCLEOTIDE SEQUENCE [LARGE SCALE GENOMIC DNA]</scope>
    <source>
        <strain evidence="2 3">DSM 45805</strain>
    </source>
</reference>
<accession>A0ABU0ETI5</accession>
<evidence type="ECO:0000256" key="1">
    <source>
        <dbReference type="SAM" id="Phobius"/>
    </source>
</evidence>
<evidence type="ECO:0000313" key="3">
    <source>
        <dbReference type="Proteomes" id="UP001229651"/>
    </source>
</evidence>
<gene>
    <name evidence="2" type="ORF">FB470_002577</name>
</gene>
<organism evidence="2 3">
    <name type="scientific">Amycolatopsis thermophila</name>
    <dbReference type="NCBI Taxonomy" id="206084"/>
    <lineage>
        <taxon>Bacteria</taxon>
        <taxon>Bacillati</taxon>
        <taxon>Actinomycetota</taxon>
        <taxon>Actinomycetes</taxon>
        <taxon>Pseudonocardiales</taxon>
        <taxon>Pseudonocardiaceae</taxon>
        <taxon>Amycolatopsis</taxon>
    </lineage>
</organism>
<protein>
    <recommendedName>
        <fullName evidence="4">Secreted protein</fullName>
    </recommendedName>
</protein>
<feature type="transmembrane region" description="Helical" evidence="1">
    <location>
        <begin position="41"/>
        <end position="61"/>
    </location>
</feature>
<proteinExistence type="predicted"/>
<comment type="caution">
    <text evidence="2">The sequence shown here is derived from an EMBL/GenBank/DDBJ whole genome shotgun (WGS) entry which is preliminary data.</text>
</comment>
<evidence type="ECO:0008006" key="4">
    <source>
        <dbReference type="Google" id="ProtNLM"/>
    </source>
</evidence>
<keyword evidence="1" id="KW-0472">Membrane</keyword>
<dbReference type="Proteomes" id="UP001229651">
    <property type="component" value="Unassembled WGS sequence"/>
</dbReference>
<keyword evidence="1" id="KW-1133">Transmembrane helix</keyword>
<keyword evidence="1" id="KW-0812">Transmembrane</keyword>
<dbReference type="RefSeq" id="WP_306991406.1">
    <property type="nucleotide sequence ID" value="NZ_JAUSUT010000001.1"/>
</dbReference>